<reference evidence="3 4" key="1">
    <citation type="journal article" date="2009" name="PLoS Genet.">
        <title>Alliance of proteomics and genomics to unravel the specificities of Sahara bacterium Deinococcus deserti.</title>
        <authorList>
            <person name="de Groot A."/>
            <person name="Dulermo R."/>
            <person name="Ortet P."/>
            <person name="Blanchard L."/>
            <person name="Guerin P."/>
            <person name="Fernandez B."/>
            <person name="Vacherie B."/>
            <person name="Dossat C."/>
            <person name="Jolivet E."/>
            <person name="Siguier P."/>
            <person name="Chandler M."/>
            <person name="Barakat M."/>
            <person name="Dedieu A."/>
            <person name="Barbe V."/>
            <person name="Heulin T."/>
            <person name="Sommer S."/>
            <person name="Achouak W."/>
            <person name="Armengaud J."/>
        </authorList>
    </citation>
    <scope>NUCLEOTIDE SEQUENCE [LARGE SCALE GENOMIC DNA]</scope>
    <source>
        <strain evidence="4">DSM 17065 / CIP 109153 / LMG 22923 / VCD115</strain>
        <plasmid evidence="4">pDeide1</plasmid>
    </source>
</reference>
<dbReference type="InterPro" id="IPR021516">
    <property type="entry name" value="DUF3179"/>
</dbReference>
<gene>
    <name evidence="3" type="ordered locus">Deide_1p01732</name>
</gene>
<name>C1D2I8_DEIDV</name>
<organism evidence="3 4">
    <name type="scientific">Deinococcus deserti (strain DSM 17065 / CIP 109153 / LMG 22923 / VCD115)</name>
    <dbReference type="NCBI Taxonomy" id="546414"/>
    <lineage>
        <taxon>Bacteria</taxon>
        <taxon>Thermotogati</taxon>
        <taxon>Deinococcota</taxon>
        <taxon>Deinococci</taxon>
        <taxon>Deinococcales</taxon>
        <taxon>Deinococcaceae</taxon>
        <taxon>Deinococcus</taxon>
    </lineage>
</organism>
<evidence type="ECO:0000313" key="3">
    <source>
        <dbReference type="EMBL" id="ACO47627.1"/>
    </source>
</evidence>
<dbReference type="Pfam" id="PF11376">
    <property type="entry name" value="DUF3179"/>
    <property type="match status" value="1"/>
</dbReference>
<dbReference type="HOGENOM" id="CLU_037493_1_0_0"/>
<keyword evidence="4" id="KW-1185">Reference proteome</keyword>
<evidence type="ECO:0008006" key="5">
    <source>
        <dbReference type="Google" id="ProtNLM"/>
    </source>
</evidence>
<accession>C1D2I8</accession>
<feature type="signal peptide" evidence="2">
    <location>
        <begin position="1"/>
        <end position="18"/>
    </location>
</feature>
<dbReference type="EMBL" id="CP001115">
    <property type="protein sequence ID" value="ACO47627.1"/>
    <property type="molecule type" value="Genomic_DNA"/>
</dbReference>
<geneLocation type="plasmid" evidence="4">
    <name>pDeide1</name>
</geneLocation>
<keyword evidence="3" id="KW-0614">Plasmid</keyword>
<dbReference type="OrthoDB" id="9806357at2"/>
<proteinExistence type="predicted"/>
<keyword evidence="2" id="KW-0732">Signal</keyword>
<feature type="chain" id="PRO_5002905917" description="DUF3179 domain-containing protein" evidence="2">
    <location>
        <begin position="19"/>
        <end position="395"/>
    </location>
</feature>
<evidence type="ECO:0000256" key="1">
    <source>
        <dbReference type="SAM" id="MobiDB-lite"/>
    </source>
</evidence>
<evidence type="ECO:0000256" key="2">
    <source>
        <dbReference type="SAM" id="SignalP"/>
    </source>
</evidence>
<protein>
    <recommendedName>
        <fullName evidence="5">DUF3179 domain-containing protein</fullName>
    </recommendedName>
</protein>
<sequence length="395" mass="43147">MLRILLAIAALSFSGASAQPEQVDTLRVQTQFASVPLTELRSGGPPPNGIPPLGFQGDSQGFPDTKAAQFEPVKAAGSWLEPREPVILVTVAGETGIFPLQVLLWHEIANVTLGRVPVAVTFCPLCNTALVADRRIPVGQEQLRRLKGNPQVKDGRVLVTFGVSGLLYKSDLVMFDSATHSLWYQAMGRGIVGPLTGTQLRVYPSLIVSFAEAARDAPQARVLSRRTGYTRDYGRNPYVGYDDVDEPPFLYSGPLDRRLAPKERVVTVSAGEAHTAYPFRTLAQQRVVNDHIATIAIVVFWAPGTRSAMNTTSVNEGRDVGSGVVFSRRVGGRDLTFESRNGTFRDRETGSTWSLTGRATDGPLRGTALKPFAHGNHFWFAWAAYVPRTEVYLPR</sequence>
<feature type="region of interest" description="Disordered" evidence="1">
    <location>
        <begin position="38"/>
        <end position="58"/>
    </location>
</feature>
<dbReference type="KEGG" id="ddr:Deide_1p01732"/>
<evidence type="ECO:0000313" key="4">
    <source>
        <dbReference type="Proteomes" id="UP000002208"/>
    </source>
</evidence>
<dbReference type="RefSeq" id="WP_012694750.1">
    <property type="nucleotide sequence ID" value="NC_012527.1"/>
</dbReference>
<dbReference type="Proteomes" id="UP000002208">
    <property type="component" value="Plasmid 1"/>
</dbReference>
<dbReference type="AlphaFoldDB" id="C1D2I8"/>